<dbReference type="EMBL" id="SLXD01000005">
    <property type="protein sequence ID" value="TCP03036.1"/>
    <property type="molecule type" value="Genomic_DNA"/>
</dbReference>
<dbReference type="OrthoDB" id="288532at2"/>
<dbReference type="AlphaFoldDB" id="A0A4R2MJE3"/>
<organism evidence="1 2">
    <name type="scientific">Rubrivivax gelatinosus</name>
    <name type="common">Rhodocyclus gelatinosus</name>
    <name type="synonym">Rhodopseudomonas gelatinosa</name>
    <dbReference type="NCBI Taxonomy" id="28068"/>
    <lineage>
        <taxon>Bacteria</taxon>
        <taxon>Pseudomonadati</taxon>
        <taxon>Pseudomonadota</taxon>
        <taxon>Betaproteobacteria</taxon>
        <taxon>Burkholderiales</taxon>
        <taxon>Sphaerotilaceae</taxon>
        <taxon>Rubrivivax</taxon>
    </lineage>
</organism>
<dbReference type="Pfam" id="PF03567">
    <property type="entry name" value="Sulfotransfer_2"/>
    <property type="match status" value="1"/>
</dbReference>
<protein>
    <submittedName>
        <fullName evidence="1">Sulfotransferase family protein</fullName>
    </submittedName>
</protein>
<accession>A0A4R2MJE3</accession>
<dbReference type="InterPro" id="IPR027417">
    <property type="entry name" value="P-loop_NTPase"/>
</dbReference>
<evidence type="ECO:0000313" key="1">
    <source>
        <dbReference type="EMBL" id="TCP03036.1"/>
    </source>
</evidence>
<evidence type="ECO:0000313" key="2">
    <source>
        <dbReference type="Proteomes" id="UP000295106"/>
    </source>
</evidence>
<name>A0A4R2MJE3_RUBGE</name>
<sequence>MFISRGRNFIFLHTPKTAGTSVSLSLARDMRPDDIMIGGWTDACRHRIPYNAFALGVALRSPLRCTTSTLKNVVRHGRFAPRCSFVNNQIKHHFRSRHGFVAEAHTPAEIVRRFDPELWARAFKFTFVRNPWSHAVSHYEWCCRKTLPTVGFREFLLRQQDPDRPDPEKVRPMTVSNWPIYTIDDVIAADFIGRFETIDEDLAALSARLGFEVSIGTIAAKTGVRNKAKPVAAYYDEECVEIVRRLYRQEIEAFSFEVPFGCVEMAGR</sequence>
<dbReference type="GO" id="GO:0008146">
    <property type="term" value="F:sulfotransferase activity"/>
    <property type="evidence" value="ECO:0007669"/>
    <property type="project" value="InterPro"/>
</dbReference>
<dbReference type="RefSeq" id="WP_132646702.1">
    <property type="nucleotide sequence ID" value="NZ_CP181386.1"/>
</dbReference>
<gene>
    <name evidence="1" type="ORF">EV684_105202</name>
</gene>
<keyword evidence="1" id="KW-0808">Transferase</keyword>
<dbReference type="GO" id="GO:0016020">
    <property type="term" value="C:membrane"/>
    <property type="evidence" value="ECO:0007669"/>
    <property type="project" value="InterPro"/>
</dbReference>
<dbReference type="SUPFAM" id="SSF52540">
    <property type="entry name" value="P-loop containing nucleoside triphosphate hydrolases"/>
    <property type="match status" value="1"/>
</dbReference>
<comment type="caution">
    <text evidence="1">The sequence shown here is derived from an EMBL/GenBank/DDBJ whole genome shotgun (WGS) entry which is preliminary data.</text>
</comment>
<dbReference type="Proteomes" id="UP000295106">
    <property type="component" value="Unassembled WGS sequence"/>
</dbReference>
<dbReference type="InterPro" id="IPR005331">
    <property type="entry name" value="Sulfotransferase"/>
</dbReference>
<reference evidence="1 2" key="1">
    <citation type="submission" date="2019-03" db="EMBL/GenBank/DDBJ databases">
        <title>Genomic Encyclopedia of Type Strains, Phase IV (KMG-IV): sequencing the most valuable type-strain genomes for metagenomic binning, comparative biology and taxonomic classification.</title>
        <authorList>
            <person name="Goeker M."/>
        </authorList>
    </citation>
    <scope>NUCLEOTIDE SEQUENCE [LARGE SCALE GENOMIC DNA]</scope>
    <source>
        <strain evidence="1 2">DSM 1709</strain>
    </source>
</reference>
<dbReference type="GeneID" id="99684532"/>
<proteinExistence type="predicted"/>
<dbReference type="Gene3D" id="3.40.50.300">
    <property type="entry name" value="P-loop containing nucleotide triphosphate hydrolases"/>
    <property type="match status" value="1"/>
</dbReference>